<evidence type="ECO:0000256" key="6">
    <source>
        <dbReference type="PIRNR" id="PIRNR002889"/>
    </source>
</evidence>
<keyword evidence="4 6" id="KW-0975">Bacterial flagellum</keyword>
<comment type="function">
    <text evidence="5 6">Structural component of flagellum, the bacterial motility apparatus. Part of the rod structure of flagellar basal body.</text>
</comment>
<keyword evidence="8" id="KW-0966">Cell projection</keyword>
<dbReference type="AlphaFoldDB" id="A0A318JAZ1"/>
<dbReference type="PIRSF" id="PIRSF002889">
    <property type="entry name" value="Rod_FlgB"/>
    <property type="match status" value="1"/>
</dbReference>
<dbReference type="Pfam" id="PF00460">
    <property type="entry name" value="Flg_bb_rod"/>
    <property type="match status" value="1"/>
</dbReference>
<evidence type="ECO:0000256" key="1">
    <source>
        <dbReference type="ARBA" id="ARBA00004117"/>
    </source>
</evidence>
<evidence type="ECO:0000256" key="3">
    <source>
        <dbReference type="ARBA" id="ARBA00014376"/>
    </source>
</evidence>
<name>A0A318JAZ1_9NEIS</name>
<dbReference type="PANTHER" id="PTHR30435">
    <property type="entry name" value="FLAGELLAR PROTEIN"/>
    <property type="match status" value="1"/>
</dbReference>
<dbReference type="Proteomes" id="UP000248395">
    <property type="component" value="Unassembled WGS sequence"/>
</dbReference>
<keyword evidence="8" id="KW-0969">Cilium</keyword>
<feature type="domain" description="Flagellar basal body rod protein N-terminal" evidence="7">
    <location>
        <begin position="10"/>
        <end position="39"/>
    </location>
</feature>
<accession>A0A318JAZ1</accession>
<evidence type="ECO:0000313" key="9">
    <source>
        <dbReference type="Proteomes" id="UP000248395"/>
    </source>
</evidence>
<evidence type="ECO:0000256" key="4">
    <source>
        <dbReference type="ARBA" id="ARBA00023143"/>
    </source>
</evidence>
<dbReference type="InterPro" id="IPR019776">
    <property type="entry name" value="Flagellar_basal_body_rod_CS"/>
</dbReference>
<dbReference type="InterPro" id="IPR001444">
    <property type="entry name" value="Flag_bb_rod_N"/>
</dbReference>
<dbReference type="NCBIfam" id="TIGR01396">
    <property type="entry name" value="FlgB"/>
    <property type="match status" value="1"/>
</dbReference>
<organism evidence="8 9">
    <name type="scientific">Aquitalea magnusonii</name>
    <dbReference type="NCBI Taxonomy" id="332411"/>
    <lineage>
        <taxon>Bacteria</taxon>
        <taxon>Pseudomonadati</taxon>
        <taxon>Pseudomonadota</taxon>
        <taxon>Betaproteobacteria</taxon>
        <taxon>Neisseriales</taxon>
        <taxon>Chromobacteriaceae</taxon>
        <taxon>Aquitalea</taxon>
    </lineage>
</organism>
<comment type="caution">
    <text evidence="8">The sequence shown here is derived from an EMBL/GenBank/DDBJ whole genome shotgun (WGS) entry which is preliminary data.</text>
</comment>
<comment type="subcellular location">
    <subcellularLocation>
        <location evidence="1 6">Bacterial flagellum basal body</location>
    </subcellularLocation>
</comment>
<dbReference type="InterPro" id="IPR006300">
    <property type="entry name" value="FlgB"/>
</dbReference>
<evidence type="ECO:0000256" key="2">
    <source>
        <dbReference type="ARBA" id="ARBA00009677"/>
    </source>
</evidence>
<evidence type="ECO:0000313" key="8">
    <source>
        <dbReference type="EMBL" id="PXX45646.1"/>
    </source>
</evidence>
<reference evidence="8 9" key="1">
    <citation type="submission" date="2018-05" db="EMBL/GenBank/DDBJ databases">
        <title>Genomic Encyclopedia of Type Strains, Phase IV (KMG-IV): sequencing the most valuable type-strain genomes for metagenomic binning, comparative biology and taxonomic classification.</title>
        <authorList>
            <person name="Goeker M."/>
        </authorList>
    </citation>
    <scope>NUCLEOTIDE SEQUENCE [LARGE SCALE GENOMIC DNA]</scope>
    <source>
        <strain evidence="8 9">DSM 25134</strain>
    </source>
</reference>
<keyword evidence="8" id="KW-0282">Flagellum</keyword>
<dbReference type="PANTHER" id="PTHR30435:SF12">
    <property type="entry name" value="FLAGELLAR BASAL BODY ROD PROTEIN FLGB"/>
    <property type="match status" value="1"/>
</dbReference>
<keyword evidence="9" id="KW-1185">Reference proteome</keyword>
<evidence type="ECO:0000256" key="5">
    <source>
        <dbReference type="ARBA" id="ARBA00024934"/>
    </source>
</evidence>
<dbReference type="EMBL" id="QJKC01000011">
    <property type="protein sequence ID" value="PXX45646.1"/>
    <property type="molecule type" value="Genomic_DNA"/>
</dbReference>
<comment type="similarity">
    <text evidence="2 6">Belongs to the flagella basal body rod proteins family.</text>
</comment>
<protein>
    <recommendedName>
        <fullName evidence="3 6">Flagellar basal body rod protein FlgB</fullName>
    </recommendedName>
</protein>
<comment type="subunit">
    <text evidence="6">The basal body constitutes a major portion of the flagellar organelle and consists of a number of rings mounted on a central rod.</text>
</comment>
<evidence type="ECO:0000259" key="7">
    <source>
        <dbReference type="Pfam" id="PF00460"/>
    </source>
</evidence>
<sequence length="136" mass="14673">MLDKIGKEFDFQQRALNLRAYRQEVIASNIANADTPNYKAVDFDFKQALQSAQDGQGKLAMNVTDARHLAGNAGGSAGKPAVQYRNAVQQSLDGNTVDMDVERAAFADNALQYQSTLTFLSKRISSLNSAITGGGQ</sequence>
<dbReference type="GO" id="GO:0071978">
    <property type="term" value="P:bacterial-type flagellum-dependent swarming motility"/>
    <property type="evidence" value="ECO:0007669"/>
    <property type="project" value="TreeGrafter"/>
</dbReference>
<dbReference type="GO" id="GO:0030694">
    <property type="term" value="C:bacterial-type flagellum basal body, rod"/>
    <property type="evidence" value="ECO:0007669"/>
    <property type="project" value="InterPro"/>
</dbReference>
<dbReference type="RefSeq" id="WP_059285867.1">
    <property type="nucleotide sequence ID" value="NZ_LNQU01000044.1"/>
</dbReference>
<dbReference type="OrthoDB" id="9788334at2"/>
<proteinExistence type="inferred from homology"/>
<gene>
    <name evidence="8" type="ORF">DFR38_11137</name>
</gene>
<dbReference type="PROSITE" id="PS00588">
    <property type="entry name" value="FLAGELLA_BB_ROD"/>
    <property type="match status" value="1"/>
</dbReference>